<feature type="domain" description="PPM-type phosphatase" evidence="2">
    <location>
        <begin position="1"/>
        <end position="121"/>
    </location>
</feature>
<dbReference type="Gene3D" id="3.60.40.10">
    <property type="entry name" value="PPM-type phosphatase domain"/>
    <property type="match status" value="1"/>
</dbReference>
<keyword evidence="1" id="KW-0732">Signal</keyword>
<accession>A0AAD6RDC0</accession>
<evidence type="ECO:0000313" key="4">
    <source>
        <dbReference type="Proteomes" id="UP001164929"/>
    </source>
</evidence>
<evidence type="ECO:0000259" key="2">
    <source>
        <dbReference type="PROSITE" id="PS51746"/>
    </source>
</evidence>
<dbReference type="CDD" id="cd00143">
    <property type="entry name" value="PP2Cc"/>
    <property type="match status" value="1"/>
</dbReference>
<comment type="caution">
    <text evidence="3">The sequence shown here is derived from an EMBL/GenBank/DDBJ whole genome shotgun (WGS) entry which is preliminary data.</text>
</comment>
<proteinExistence type="predicted"/>
<dbReference type="InterPro" id="IPR036457">
    <property type="entry name" value="PPM-type-like_dom_sf"/>
</dbReference>
<dbReference type="SMART" id="SM00332">
    <property type="entry name" value="PP2Cc"/>
    <property type="match status" value="1"/>
</dbReference>
<dbReference type="AlphaFoldDB" id="A0AAD6RDC0"/>
<dbReference type="InterPro" id="IPR001932">
    <property type="entry name" value="PPM-type_phosphatase-like_dom"/>
</dbReference>
<feature type="signal peptide" evidence="1">
    <location>
        <begin position="1"/>
        <end position="17"/>
    </location>
</feature>
<dbReference type="EMBL" id="JAQIZT010000002">
    <property type="protein sequence ID" value="KAJ7006824.1"/>
    <property type="molecule type" value="Genomic_DNA"/>
</dbReference>
<sequence>MIMGLGVILASYSIVDLASILNFFPGDVPRVNGQLAVSRAFGDKSLKSHLRSDPDIQETDIDNNTEVLVLASDGLWKVMSNQEAVDIAKRIKDPLKAAKQLTAEALKRESKDDISCVVNMVLIAIGGFSLNVYYEEHLYSYEEYGLSPSRSGVFEFIMADLLSQVLHLLELSWLSTRLLNLKLIKIVQLILMSGVI</sequence>
<gene>
    <name evidence="3" type="ORF">NC653_006010</name>
</gene>
<dbReference type="Pfam" id="PF00481">
    <property type="entry name" value="PP2C"/>
    <property type="match status" value="1"/>
</dbReference>
<evidence type="ECO:0000256" key="1">
    <source>
        <dbReference type="SAM" id="SignalP"/>
    </source>
</evidence>
<organism evidence="3 4">
    <name type="scientific">Populus alba x Populus x berolinensis</name>
    <dbReference type="NCBI Taxonomy" id="444605"/>
    <lineage>
        <taxon>Eukaryota</taxon>
        <taxon>Viridiplantae</taxon>
        <taxon>Streptophyta</taxon>
        <taxon>Embryophyta</taxon>
        <taxon>Tracheophyta</taxon>
        <taxon>Spermatophyta</taxon>
        <taxon>Magnoliopsida</taxon>
        <taxon>eudicotyledons</taxon>
        <taxon>Gunneridae</taxon>
        <taxon>Pentapetalae</taxon>
        <taxon>rosids</taxon>
        <taxon>fabids</taxon>
        <taxon>Malpighiales</taxon>
        <taxon>Salicaceae</taxon>
        <taxon>Saliceae</taxon>
        <taxon>Populus</taxon>
    </lineage>
</organism>
<dbReference type="PROSITE" id="PS51746">
    <property type="entry name" value="PPM_2"/>
    <property type="match status" value="1"/>
</dbReference>
<protein>
    <recommendedName>
        <fullName evidence="2">PPM-type phosphatase domain-containing protein</fullName>
    </recommendedName>
</protein>
<name>A0AAD6RDC0_9ROSI</name>
<dbReference type="InterPro" id="IPR015655">
    <property type="entry name" value="PP2C"/>
</dbReference>
<dbReference type="Proteomes" id="UP001164929">
    <property type="component" value="Chromosome 2"/>
</dbReference>
<keyword evidence="4" id="KW-1185">Reference proteome</keyword>
<dbReference type="GO" id="GO:0004722">
    <property type="term" value="F:protein serine/threonine phosphatase activity"/>
    <property type="evidence" value="ECO:0007669"/>
    <property type="project" value="InterPro"/>
</dbReference>
<reference evidence="3" key="1">
    <citation type="journal article" date="2023" name="Mol. Ecol. Resour.">
        <title>Chromosome-level genome assembly of a triploid poplar Populus alba 'Berolinensis'.</title>
        <authorList>
            <person name="Chen S."/>
            <person name="Yu Y."/>
            <person name="Wang X."/>
            <person name="Wang S."/>
            <person name="Zhang T."/>
            <person name="Zhou Y."/>
            <person name="He R."/>
            <person name="Meng N."/>
            <person name="Wang Y."/>
            <person name="Liu W."/>
            <person name="Liu Z."/>
            <person name="Liu J."/>
            <person name="Guo Q."/>
            <person name="Huang H."/>
            <person name="Sederoff R.R."/>
            <person name="Wang G."/>
            <person name="Qu G."/>
            <person name="Chen S."/>
        </authorList>
    </citation>
    <scope>NUCLEOTIDE SEQUENCE</scope>
    <source>
        <strain evidence="3">SC-2020</strain>
    </source>
</reference>
<dbReference type="SUPFAM" id="SSF81606">
    <property type="entry name" value="PP2C-like"/>
    <property type="match status" value="1"/>
</dbReference>
<feature type="chain" id="PRO_5042212533" description="PPM-type phosphatase domain-containing protein" evidence="1">
    <location>
        <begin position="18"/>
        <end position="196"/>
    </location>
</feature>
<evidence type="ECO:0000313" key="3">
    <source>
        <dbReference type="EMBL" id="KAJ7006824.1"/>
    </source>
</evidence>
<dbReference type="PANTHER" id="PTHR47992">
    <property type="entry name" value="PROTEIN PHOSPHATASE"/>
    <property type="match status" value="1"/>
</dbReference>